<dbReference type="GO" id="GO:0016757">
    <property type="term" value="F:glycosyltransferase activity"/>
    <property type="evidence" value="ECO:0007669"/>
    <property type="project" value="InterPro"/>
</dbReference>
<feature type="domain" description="Glycosyltransferase subfamily 4-like N-terminal" evidence="2">
    <location>
        <begin position="13"/>
        <end position="170"/>
    </location>
</feature>
<dbReference type="PANTHER" id="PTHR12526:SF638">
    <property type="entry name" value="SPORE COAT PROTEIN SA"/>
    <property type="match status" value="1"/>
</dbReference>
<dbReference type="Proteomes" id="UP000187608">
    <property type="component" value="Unassembled WGS sequence"/>
</dbReference>
<accession>A0A1N7IWK9</accession>
<dbReference type="PANTHER" id="PTHR12526">
    <property type="entry name" value="GLYCOSYLTRANSFERASE"/>
    <property type="match status" value="1"/>
</dbReference>
<protein>
    <submittedName>
        <fullName evidence="3">Uncharacterized protein</fullName>
    </submittedName>
</protein>
<keyword evidence="4" id="KW-1185">Reference proteome</keyword>
<dbReference type="Gene3D" id="3.40.50.2000">
    <property type="entry name" value="Glycogen Phosphorylase B"/>
    <property type="match status" value="2"/>
</dbReference>
<gene>
    <name evidence="3" type="ORF">SAMN05421687_102361</name>
</gene>
<sequence>MKIAQVISGAESGGSKNHVLSLLEQFPSEEMILICMQKGDLYDAAKRRGVDVRLLEQKNRYDIKAGSRLVDLIRKENVDIVHSHGPRANLFAATVKNKFNKPLVTTMHSDPTLDFMGGGVKGKIFTKLNLWAYKKMDHFFAVSERFKQQLIDIGIHSIDITTIYNGIDFEPTGKTRTLTRSDLGLTEHDLVLAMVARLHPVKGHAYAFEALKSHPDIHLLVVGSGPYESEIREKAKGMKNIHFLGQRSDVDEIYQISDAGLLTSVSESFPLALLEAAKEKRPVITTDVGGVRELVPEDSYGWVVPSEDSGALVKAFQEALDCKNQGLLKQKGYNIYTHASESFSAENVAKSYKNVYEKLL</sequence>
<dbReference type="EMBL" id="FTOC01000002">
    <property type="protein sequence ID" value="SIS41434.1"/>
    <property type="molecule type" value="Genomic_DNA"/>
</dbReference>
<dbReference type="Pfam" id="PF00534">
    <property type="entry name" value="Glycos_transf_1"/>
    <property type="match status" value="1"/>
</dbReference>
<name>A0A1N7IWK9_9BACI</name>
<evidence type="ECO:0000259" key="1">
    <source>
        <dbReference type="Pfam" id="PF00534"/>
    </source>
</evidence>
<dbReference type="SUPFAM" id="SSF53756">
    <property type="entry name" value="UDP-Glycosyltransferase/glycogen phosphorylase"/>
    <property type="match status" value="1"/>
</dbReference>
<dbReference type="RefSeq" id="WP_076557355.1">
    <property type="nucleotide sequence ID" value="NZ_FTOC01000002.1"/>
</dbReference>
<dbReference type="CDD" id="cd03801">
    <property type="entry name" value="GT4_PimA-like"/>
    <property type="match status" value="1"/>
</dbReference>
<dbReference type="InterPro" id="IPR028098">
    <property type="entry name" value="Glyco_trans_4-like_N"/>
</dbReference>
<organism evidence="3 4">
    <name type="scientific">Salimicrobium flavidum</name>
    <dbReference type="NCBI Taxonomy" id="570947"/>
    <lineage>
        <taxon>Bacteria</taxon>
        <taxon>Bacillati</taxon>
        <taxon>Bacillota</taxon>
        <taxon>Bacilli</taxon>
        <taxon>Bacillales</taxon>
        <taxon>Bacillaceae</taxon>
        <taxon>Salimicrobium</taxon>
    </lineage>
</organism>
<dbReference type="STRING" id="570947.SAMN05421687_102361"/>
<proteinExistence type="predicted"/>
<evidence type="ECO:0000313" key="4">
    <source>
        <dbReference type="Proteomes" id="UP000187608"/>
    </source>
</evidence>
<evidence type="ECO:0000259" key="2">
    <source>
        <dbReference type="Pfam" id="PF13439"/>
    </source>
</evidence>
<dbReference type="Pfam" id="PF13439">
    <property type="entry name" value="Glyco_transf_4"/>
    <property type="match status" value="1"/>
</dbReference>
<dbReference type="AlphaFoldDB" id="A0A1N7IWK9"/>
<dbReference type="InterPro" id="IPR001296">
    <property type="entry name" value="Glyco_trans_1"/>
</dbReference>
<dbReference type="OrthoDB" id="9804196at2"/>
<feature type="domain" description="Glycosyl transferase family 1" evidence="1">
    <location>
        <begin position="179"/>
        <end position="324"/>
    </location>
</feature>
<reference evidence="4" key="1">
    <citation type="submission" date="2017-01" db="EMBL/GenBank/DDBJ databases">
        <authorList>
            <person name="Varghese N."/>
            <person name="Submissions S."/>
        </authorList>
    </citation>
    <scope>NUCLEOTIDE SEQUENCE [LARGE SCALE GENOMIC DNA]</scope>
    <source>
        <strain evidence="4">DSM 23127</strain>
    </source>
</reference>
<evidence type="ECO:0000313" key="3">
    <source>
        <dbReference type="EMBL" id="SIS41434.1"/>
    </source>
</evidence>